<organism evidence="3 4">
    <name type="scientific">Deferribacter desulfuricans (strain DSM 14783 / JCM 11476 / NBRC 101012 / SSM1)</name>
    <dbReference type="NCBI Taxonomy" id="639282"/>
    <lineage>
        <taxon>Bacteria</taxon>
        <taxon>Pseudomonadati</taxon>
        <taxon>Deferribacterota</taxon>
        <taxon>Deferribacteres</taxon>
        <taxon>Deferribacterales</taxon>
        <taxon>Deferribacteraceae</taxon>
        <taxon>Deferribacter</taxon>
    </lineage>
</organism>
<dbReference type="PANTHER" id="PTHR43000">
    <property type="entry name" value="DTDP-D-GLUCOSE 4,6-DEHYDRATASE-RELATED"/>
    <property type="match status" value="1"/>
</dbReference>
<gene>
    <name evidence="3" type="ordered locus">DEFDS_0576</name>
</gene>
<evidence type="ECO:0000259" key="2">
    <source>
        <dbReference type="Pfam" id="PF01370"/>
    </source>
</evidence>
<dbReference type="SUPFAM" id="SSF51735">
    <property type="entry name" value="NAD(P)-binding Rossmann-fold domains"/>
    <property type="match status" value="1"/>
</dbReference>
<name>D3PBT5_DEFDS</name>
<dbReference type="KEGG" id="ddf:DEFDS_0576"/>
<dbReference type="InterPro" id="IPR001509">
    <property type="entry name" value="Epimerase_deHydtase"/>
</dbReference>
<dbReference type="Gene3D" id="3.40.50.720">
    <property type="entry name" value="NAD(P)-binding Rossmann-like Domain"/>
    <property type="match status" value="1"/>
</dbReference>
<dbReference type="eggNOG" id="COG0451">
    <property type="taxonomic scope" value="Bacteria"/>
</dbReference>
<keyword evidence="4" id="KW-1185">Reference proteome</keyword>
<keyword evidence="3" id="KW-0456">Lyase</keyword>
<evidence type="ECO:0000313" key="3">
    <source>
        <dbReference type="EMBL" id="BAI80058.1"/>
    </source>
</evidence>
<feature type="domain" description="NAD-dependent epimerase/dehydratase" evidence="2">
    <location>
        <begin position="4"/>
        <end position="254"/>
    </location>
</feature>
<dbReference type="STRING" id="639282.DEFDS_0576"/>
<evidence type="ECO:0000313" key="4">
    <source>
        <dbReference type="Proteomes" id="UP000001520"/>
    </source>
</evidence>
<comment type="similarity">
    <text evidence="1">Belongs to the NAD(P)-dependent epimerase/dehydratase family.</text>
</comment>
<accession>D3PBT5</accession>
<proteinExistence type="inferred from homology"/>
<dbReference type="GO" id="GO:0008460">
    <property type="term" value="F:dTDP-glucose 4,6-dehydratase activity"/>
    <property type="evidence" value="ECO:0007669"/>
    <property type="project" value="UniProtKB-EC"/>
</dbReference>
<dbReference type="EC" id="4.2.1.46" evidence="3"/>
<dbReference type="EMBL" id="AP011529">
    <property type="protein sequence ID" value="BAI80058.1"/>
    <property type="molecule type" value="Genomic_DNA"/>
</dbReference>
<dbReference type="InterPro" id="IPR036291">
    <property type="entry name" value="NAD(P)-bd_dom_sf"/>
</dbReference>
<protein>
    <submittedName>
        <fullName evidence="3">dTDP-glucose 4,6-dehydratase</fullName>
        <ecNumber evidence="3">4.2.1.46</ecNumber>
    </submittedName>
</protein>
<dbReference type="Gene3D" id="3.90.25.10">
    <property type="entry name" value="UDP-galactose 4-epimerase, domain 1"/>
    <property type="match status" value="1"/>
</dbReference>
<dbReference type="HOGENOM" id="CLU_846552_0_0_0"/>
<evidence type="ECO:0000256" key="1">
    <source>
        <dbReference type="ARBA" id="ARBA00007637"/>
    </source>
</evidence>
<dbReference type="AlphaFoldDB" id="D3PBT5"/>
<dbReference type="Pfam" id="PF01370">
    <property type="entry name" value="Epimerase"/>
    <property type="match status" value="1"/>
</dbReference>
<reference evidence="3 4" key="1">
    <citation type="journal article" date="2010" name="DNA Res.">
        <title>Bacterial lifestyle in a deep-sea hydrothermal vent chimney revealed by the genome sequence of the thermophilic bacterium Deferribacter desulfuricans SSM1.</title>
        <authorList>
            <person name="Takaki Y."/>
            <person name="Shimamura S."/>
            <person name="Nakagawa S."/>
            <person name="Fukuhara Y."/>
            <person name="Horikawa H."/>
            <person name="Ankai A."/>
            <person name="Harada T."/>
            <person name="Hosoyama A."/>
            <person name="Oguchi A."/>
            <person name="Fukui S."/>
            <person name="Fujita N."/>
            <person name="Takami H."/>
            <person name="Takai K."/>
        </authorList>
    </citation>
    <scope>NUCLEOTIDE SEQUENCE [LARGE SCALE GENOMIC DNA]</scope>
    <source>
        <strain evidence="4">DSM 14783 / JCM 11476 / NBRC 101012 / SSM1</strain>
    </source>
</reference>
<dbReference type="RefSeq" id="WP_013007306.1">
    <property type="nucleotide sequence ID" value="NC_013939.1"/>
</dbReference>
<dbReference type="Proteomes" id="UP000001520">
    <property type="component" value="Chromosome"/>
</dbReference>
<sequence length="328" mass="37331">MKNILISGALGYLGCHLSVFLANNFPMYNILAVDNESDKKYISNKKVLENYSNINYLKKDITDIHFLESILNEKKGFFSTYLSGKIDIIYAFAFDSNLDLFSNKSHNLTDNLKTCISIATQAIKSWNNLKDKKIIYISSADVYGNKDKNFSEQDCLNPENLKGSLHASNEMILKTMSLNYGLPVTVFRASSYFGPGCKHNNIPTHILSKLAINEPINLPISIKSQINIIYYDDLIYGLETGIKTEKTFDIYNLGGFNISVGDFIDISKQILQKRFGLNYNQKIDYPIDKILYSTISLDKVYNDLGWKNYTELEDSIEKTIAYYISNDS</sequence>